<dbReference type="EMBL" id="CM042014">
    <property type="protein sequence ID" value="KAI3722693.1"/>
    <property type="molecule type" value="Genomic_DNA"/>
</dbReference>
<name>A0ACB9BLA2_CICIN</name>
<evidence type="ECO:0000313" key="2">
    <source>
        <dbReference type="Proteomes" id="UP001055811"/>
    </source>
</evidence>
<gene>
    <name evidence="1" type="ORF">L2E82_33735</name>
</gene>
<protein>
    <submittedName>
        <fullName evidence="1">Uncharacterized protein</fullName>
    </submittedName>
</protein>
<keyword evidence="2" id="KW-1185">Reference proteome</keyword>
<accession>A0ACB9BLA2</accession>
<reference evidence="1 2" key="2">
    <citation type="journal article" date="2022" name="Mol. Ecol. Resour.">
        <title>The genomes of chicory, endive, great burdock and yacon provide insights into Asteraceae paleo-polyploidization history and plant inulin production.</title>
        <authorList>
            <person name="Fan W."/>
            <person name="Wang S."/>
            <person name="Wang H."/>
            <person name="Wang A."/>
            <person name="Jiang F."/>
            <person name="Liu H."/>
            <person name="Zhao H."/>
            <person name="Xu D."/>
            <person name="Zhang Y."/>
        </authorList>
    </citation>
    <scope>NUCLEOTIDE SEQUENCE [LARGE SCALE GENOMIC DNA]</scope>
    <source>
        <strain evidence="2">cv. Punajuju</strain>
        <tissue evidence="1">Leaves</tissue>
    </source>
</reference>
<organism evidence="1 2">
    <name type="scientific">Cichorium intybus</name>
    <name type="common">Chicory</name>
    <dbReference type="NCBI Taxonomy" id="13427"/>
    <lineage>
        <taxon>Eukaryota</taxon>
        <taxon>Viridiplantae</taxon>
        <taxon>Streptophyta</taxon>
        <taxon>Embryophyta</taxon>
        <taxon>Tracheophyta</taxon>
        <taxon>Spermatophyta</taxon>
        <taxon>Magnoliopsida</taxon>
        <taxon>eudicotyledons</taxon>
        <taxon>Gunneridae</taxon>
        <taxon>Pentapetalae</taxon>
        <taxon>asterids</taxon>
        <taxon>campanulids</taxon>
        <taxon>Asterales</taxon>
        <taxon>Asteraceae</taxon>
        <taxon>Cichorioideae</taxon>
        <taxon>Cichorieae</taxon>
        <taxon>Cichoriinae</taxon>
        <taxon>Cichorium</taxon>
    </lineage>
</organism>
<reference evidence="2" key="1">
    <citation type="journal article" date="2022" name="Mol. Ecol. Resour.">
        <title>The genomes of chicory, endive, great burdock and yacon provide insights into Asteraceae palaeo-polyploidization history and plant inulin production.</title>
        <authorList>
            <person name="Fan W."/>
            <person name="Wang S."/>
            <person name="Wang H."/>
            <person name="Wang A."/>
            <person name="Jiang F."/>
            <person name="Liu H."/>
            <person name="Zhao H."/>
            <person name="Xu D."/>
            <person name="Zhang Y."/>
        </authorList>
    </citation>
    <scope>NUCLEOTIDE SEQUENCE [LARGE SCALE GENOMIC DNA]</scope>
    <source>
        <strain evidence="2">cv. Punajuju</strain>
    </source>
</reference>
<evidence type="ECO:0000313" key="1">
    <source>
        <dbReference type="EMBL" id="KAI3722693.1"/>
    </source>
</evidence>
<sequence length="325" mass="35146">MPSQFCDIDQPLSPLISASAMNSGPGFFSNFGKKTKDALMRDYLSDQKYSVSTTSVTGVALTSNATNKGGVSTGDVGAVYKHKNTLISVKFDAQSSITTTLTFKDILPLPKTTISFKLNNFKSSKIATTLTFTEIFPSTKAIASLELPDFRSGRLDVHYIHHHATLTSTVALNQTPTINVSATIGTPIFAMGAKVGYETPSSKFTNFTVGISVNIPDSTASIVLSDKGDTIRASYIHYFDRLKKTAVAGEFTRRLKTKKTSFMVGGCYAFDGQTAVKGKLTDRGKLSVLFQHEIIPKSRVTLSSELDTKALHKTPTFGLALVLKN</sequence>
<comment type="caution">
    <text evidence="1">The sequence shown here is derived from an EMBL/GenBank/DDBJ whole genome shotgun (WGS) entry which is preliminary data.</text>
</comment>
<dbReference type="Proteomes" id="UP001055811">
    <property type="component" value="Linkage Group LG06"/>
</dbReference>
<proteinExistence type="predicted"/>